<keyword evidence="5 8" id="KW-0378">Hydrolase</keyword>
<dbReference type="NCBIfam" id="TIGR00358">
    <property type="entry name" value="3_prime_RNase"/>
    <property type="match status" value="1"/>
</dbReference>
<dbReference type="PANTHER" id="PTHR23355:SF9">
    <property type="entry name" value="DIS3-LIKE EXONUCLEASE 2"/>
    <property type="match status" value="1"/>
</dbReference>
<dbReference type="Proteomes" id="UP000823637">
    <property type="component" value="Unassembled WGS sequence"/>
</dbReference>
<sequence length="707" mass="79991">MIKTETMENLKQHIKQMLSKAAAQFGSRPFNYKQLAAAAGLSKQIDKKLIEQAVSELERSGAIEKHGRAKYVNVVKSNYVVGIIDRNSNGKSHIIPEDGSDKIFVAERNLKRAIKGDTVGAVIYASRSGRQREGEVVEIIKRARETFVGVLSIHNNVAFVVVDNRILTNDIYVPMDKLDGAKDGQKVFVKIVSWPANVKNPIGEIIEVLGDAGSNDTEMHAILMEYGLPFSYPEDIAAYADTIDVSISKEEIASRLDCRAVPTFTIDPKDAKDFDDAVSCRRLENGNFEVGVHIADVSYYVKPGDPIDKEAYDRATSVYLVDRTVPMLPEKLCNMVCSLRPDEEKLCYSVLFEMNEEAQVLKSAILRTVIKSDRRFTYDEAQEVIETGEGDMKEEILILDKLAKKLRKDRFKNGAIAFERSEVKFELDSNGKPVDVYFKESKDANKLIEEFMLLANRTVAEHIGKLHDKTFVYRVHDEPDQTKLANLAQFIKQFGYKLKASGKRREVSSSINRLLDSVDGKREQNLIETVAIRSMAKAIYSTDNIGHYGLSFDYYTHFTSPIRRYPDMMVHRLLALYDQGGKSVSKAEYEEYCKHCSAQEQLAASAERASVKYKQVEYMGDKKGQVFAGVISGVTEWGLYVEISCNKCEGMVSLRDLDDDYYVYDEKNYCIVGKHSKRRYRLGDEVNIMVSKVNLDKKQMDFVIVNP</sequence>
<dbReference type="InterPro" id="IPR003029">
    <property type="entry name" value="S1_domain"/>
</dbReference>
<organism evidence="10 11">
    <name type="scientific">Candidatus Enterocola intestinipullorum</name>
    <dbReference type="NCBI Taxonomy" id="2840783"/>
    <lineage>
        <taxon>Bacteria</taxon>
        <taxon>Pseudomonadati</taxon>
        <taxon>Bacteroidota</taxon>
        <taxon>Bacteroidia</taxon>
        <taxon>Bacteroidales</taxon>
        <taxon>Candidatus Enterocola</taxon>
    </lineage>
</organism>
<dbReference type="InterPro" id="IPR050180">
    <property type="entry name" value="RNR_Ribonuclease"/>
</dbReference>
<dbReference type="CDD" id="cd04471">
    <property type="entry name" value="S1_RNase_R"/>
    <property type="match status" value="1"/>
</dbReference>
<dbReference type="AlphaFoldDB" id="A0A9D9EDW6"/>
<reference evidence="10" key="1">
    <citation type="submission" date="2020-10" db="EMBL/GenBank/DDBJ databases">
        <authorList>
            <person name="Gilroy R."/>
        </authorList>
    </citation>
    <scope>NUCLEOTIDE SEQUENCE</scope>
    <source>
        <strain evidence="10">D3-1215</strain>
    </source>
</reference>
<dbReference type="Pfam" id="PF08206">
    <property type="entry name" value="OB_RNB"/>
    <property type="match status" value="1"/>
</dbReference>
<gene>
    <name evidence="8 10" type="primary">rnr</name>
    <name evidence="10" type="ORF">IAC32_00360</name>
</gene>
<protein>
    <recommendedName>
        <fullName evidence="8">Ribonuclease R</fullName>
        <shortName evidence="8">RNase R</shortName>
        <ecNumber evidence="8">3.1.13.1</ecNumber>
    </recommendedName>
</protein>
<comment type="similarity">
    <text evidence="8">Belongs to the RNR ribonuclease family. RNase R subfamily.</text>
</comment>
<dbReference type="GO" id="GO:0008859">
    <property type="term" value="F:exoribonuclease II activity"/>
    <property type="evidence" value="ECO:0007669"/>
    <property type="project" value="UniProtKB-UniRule"/>
</dbReference>
<name>A0A9D9EDW6_9BACT</name>
<evidence type="ECO:0000256" key="6">
    <source>
        <dbReference type="ARBA" id="ARBA00022839"/>
    </source>
</evidence>
<evidence type="ECO:0000313" key="11">
    <source>
        <dbReference type="Proteomes" id="UP000823637"/>
    </source>
</evidence>
<evidence type="ECO:0000256" key="3">
    <source>
        <dbReference type="ARBA" id="ARBA00022490"/>
    </source>
</evidence>
<comment type="function">
    <text evidence="8">3'-5' exoribonuclease that releases 5'-nucleoside monophosphates and is involved in maturation of structured RNAs.</text>
</comment>
<dbReference type="Pfam" id="PF00575">
    <property type="entry name" value="S1"/>
    <property type="match status" value="1"/>
</dbReference>
<comment type="catalytic activity">
    <reaction evidence="1 8">
        <text>Exonucleolytic cleavage in the 3'- to 5'-direction to yield nucleoside 5'-phosphates.</text>
        <dbReference type="EC" id="3.1.13.1"/>
    </reaction>
</comment>
<dbReference type="InterPro" id="IPR001900">
    <property type="entry name" value="RNase_II/R"/>
</dbReference>
<keyword evidence="4 8" id="KW-0540">Nuclease</keyword>
<dbReference type="InterPro" id="IPR011129">
    <property type="entry name" value="CSD"/>
</dbReference>
<evidence type="ECO:0000256" key="4">
    <source>
        <dbReference type="ARBA" id="ARBA00022722"/>
    </source>
</evidence>
<dbReference type="SMART" id="SM00357">
    <property type="entry name" value="CSP"/>
    <property type="match status" value="2"/>
</dbReference>
<dbReference type="InterPro" id="IPR004476">
    <property type="entry name" value="RNase_II/RNase_R"/>
</dbReference>
<comment type="subcellular location">
    <subcellularLocation>
        <location evidence="2 8">Cytoplasm</location>
    </subcellularLocation>
</comment>
<dbReference type="EC" id="3.1.13.1" evidence="8"/>
<evidence type="ECO:0000256" key="1">
    <source>
        <dbReference type="ARBA" id="ARBA00001849"/>
    </source>
</evidence>
<dbReference type="NCBIfam" id="TIGR02063">
    <property type="entry name" value="RNase_R"/>
    <property type="match status" value="1"/>
</dbReference>
<evidence type="ECO:0000256" key="7">
    <source>
        <dbReference type="ARBA" id="ARBA00022884"/>
    </source>
</evidence>
<keyword evidence="3 8" id="KW-0963">Cytoplasm</keyword>
<evidence type="ECO:0000259" key="9">
    <source>
        <dbReference type="PROSITE" id="PS50126"/>
    </source>
</evidence>
<dbReference type="InterPro" id="IPR022966">
    <property type="entry name" value="RNase_II/R_CS"/>
</dbReference>
<dbReference type="EMBL" id="JADIMR010000005">
    <property type="protein sequence ID" value="MBO8446187.1"/>
    <property type="molecule type" value="Genomic_DNA"/>
</dbReference>
<dbReference type="PROSITE" id="PS50126">
    <property type="entry name" value="S1"/>
    <property type="match status" value="1"/>
</dbReference>
<dbReference type="InterPro" id="IPR012340">
    <property type="entry name" value="NA-bd_OB-fold"/>
</dbReference>
<evidence type="ECO:0000256" key="5">
    <source>
        <dbReference type="ARBA" id="ARBA00022801"/>
    </source>
</evidence>
<evidence type="ECO:0000313" key="10">
    <source>
        <dbReference type="EMBL" id="MBO8446187.1"/>
    </source>
</evidence>
<dbReference type="GO" id="GO:0003723">
    <property type="term" value="F:RNA binding"/>
    <property type="evidence" value="ECO:0007669"/>
    <property type="project" value="UniProtKB-UniRule"/>
</dbReference>
<dbReference type="Gene3D" id="2.40.50.140">
    <property type="entry name" value="Nucleic acid-binding proteins"/>
    <property type="match status" value="2"/>
</dbReference>
<evidence type="ECO:0000256" key="8">
    <source>
        <dbReference type="HAMAP-Rule" id="MF_01895"/>
    </source>
</evidence>
<dbReference type="Pfam" id="PF00773">
    <property type="entry name" value="RNB"/>
    <property type="match status" value="1"/>
</dbReference>
<dbReference type="SMART" id="SM00955">
    <property type="entry name" value="RNB"/>
    <property type="match status" value="1"/>
</dbReference>
<reference evidence="10" key="2">
    <citation type="journal article" date="2021" name="PeerJ">
        <title>Extensive microbial diversity within the chicken gut microbiome revealed by metagenomics and culture.</title>
        <authorList>
            <person name="Gilroy R."/>
            <person name="Ravi A."/>
            <person name="Getino M."/>
            <person name="Pursley I."/>
            <person name="Horton D.L."/>
            <person name="Alikhan N.F."/>
            <person name="Baker D."/>
            <person name="Gharbi K."/>
            <person name="Hall N."/>
            <person name="Watson M."/>
            <person name="Adriaenssens E.M."/>
            <person name="Foster-Nyarko E."/>
            <person name="Jarju S."/>
            <person name="Secka A."/>
            <person name="Antonio M."/>
            <person name="Oren A."/>
            <person name="Chaudhuri R.R."/>
            <person name="La Ragione R."/>
            <person name="Hildebrand F."/>
            <person name="Pallen M.J."/>
        </authorList>
    </citation>
    <scope>NUCLEOTIDE SEQUENCE</scope>
    <source>
        <strain evidence="10">D3-1215</strain>
    </source>
</reference>
<dbReference type="PANTHER" id="PTHR23355">
    <property type="entry name" value="RIBONUCLEASE"/>
    <property type="match status" value="1"/>
</dbReference>
<accession>A0A9D9EDW6</accession>
<dbReference type="PROSITE" id="PS01175">
    <property type="entry name" value="RIBONUCLEASE_II"/>
    <property type="match status" value="1"/>
</dbReference>
<keyword evidence="6 8" id="KW-0269">Exonuclease</keyword>
<comment type="caution">
    <text evidence="10">The sequence shown here is derived from an EMBL/GenBank/DDBJ whole genome shotgun (WGS) entry which is preliminary data.</text>
</comment>
<dbReference type="HAMAP" id="MF_01895">
    <property type="entry name" value="RNase_R"/>
    <property type="match status" value="1"/>
</dbReference>
<feature type="domain" description="S1 motif" evidence="9">
    <location>
        <begin position="624"/>
        <end position="705"/>
    </location>
</feature>
<evidence type="ECO:0000256" key="2">
    <source>
        <dbReference type="ARBA" id="ARBA00004496"/>
    </source>
</evidence>
<dbReference type="GO" id="GO:0005829">
    <property type="term" value="C:cytosol"/>
    <property type="evidence" value="ECO:0007669"/>
    <property type="project" value="TreeGrafter"/>
</dbReference>
<dbReference type="GO" id="GO:0006402">
    <property type="term" value="P:mRNA catabolic process"/>
    <property type="evidence" value="ECO:0007669"/>
    <property type="project" value="TreeGrafter"/>
</dbReference>
<dbReference type="SUPFAM" id="SSF50249">
    <property type="entry name" value="Nucleic acid-binding proteins"/>
    <property type="match status" value="3"/>
</dbReference>
<dbReference type="Pfam" id="PF17876">
    <property type="entry name" value="CSD2"/>
    <property type="match status" value="1"/>
</dbReference>
<dbReference type="SMART" id="SM00316">
    <property type="entry name" value="S1"/>
    <property type="match status" value="1"/>
</dbReference>
<dbReference type="InterPro" id="IPR040476">
    <property type="entry name" value="CSD2"/>
</dbReference>
<dbReference type="InterPro" id="IPR013223">
    <property type="entry name" value="RNase_B_OB_dom"/>
</dbReference>
<proteinExistence type="inferred from homology"/>
<keyword evidence="7 8" id="KW-0694">RNA-binding</keyword>
<dbReference type="InterPro" id="IPR011805">
    <property type="entry name" value="RNase_R"/>
</dbReference>